<reference evidence="1" key="1">
    <citation type="submission" date="2022-08" db="EMBL/GenBank/DDBJ databases">
        <authorList>
            <person name="Gutierrez-Valencia J."/>
        </authorList>
    </citation>
    <scope>NUCLEOTIDE SEQUENCE</scope>
</reference>
<dbReference type="Gene3D" id="2.70.98.10">
    <property type="match status" value="1"/>
</dbReference>
<sequence>MSLKVTNYGAHMMSFIVLDKNEKMNDVILGYDTAEAYKVIYMEL</sequence>
<dbReference type="EMBL" id="CAMGYJ010000005">
    <property type="protein sequence ID" value="CAI0427231.1"/>
    <property type="molecule type" value="Genomic_DNA"/>
</dbReference>
<evidence type="ECO:0000313" key="1">
    <source>
        <dbReference type="EMBL" id="CAI0427231.1"/>
    </source>
</evidence>
<dbReference type="InterPro" id="IPR011013">
    <property type="entry name" value="Gal_mutarotase_sf_dom"/>
</dbReference>
<proteinExistence type="predicted"/>
<name>A0AAV0KZ37_9ROSI</name>
<dbReference type="SUPFAM" id="SSF74650">
    <property type="entry name" value="Galactose mutarotase-like"/>
    <property type="match status" value="1"/>
</dbReference>
<dbReference type="AlphaFoldDB" id="A0AAV0KZ37"/>
<protein>
    <submittedName>
        <fullName evidence="1">Uncharacterized protein</fullName>
    </submittedName>
</protein>
<comment type="caution">
    <text evidence="1">The sequence shown here is derived from an EMBL/GenBank/DDBJ whole genome shotgun (WGS) entry which is preliminary data.</text>
</comment>
<keyword evidence="2" id="KW-1185">Reference proteome</keyword>
<dbReference type="Proteomes" id="UP001154282">
    <property type="component" value="Unassembled WGS sequence"/>
</dbReference>
<dbReference type="GO" id="GO:0003824">
    <property type="term" value="F:catalytic activity"/>
    <property type="evidence" value="ECO:0007669"/>
    <property type="project" value="InterPro"/>
</dbReference>
<dbReference type="GO" id="GO:0030246">
    <property type="term" value="F:carbohydrate binding"/>
    <property type="evidence" value="ECO:0007669"/>
    <property type="project" value="InterPro"/>
</dbReference>
<accession>A0AAV0KZ37</accession>
<dbReference type="InterPro" id="IPR014718">
    <property type="entry name" value="GH-type_carb-bd"/>
</dbReference>
<organism evidence="1 2">
    <name type="scientific">Linum tenue</name>
    <dbReference type="NCBI Taxonomy" id="586396"/>
    <lineage>
        <taxon>Eukaryota</taxon>
        <taxon>Viridiplantae</taxon>
        <taxon>Streptophyta</taxon>
        <taxon>Embryophyta</taxon>
        <taxon>Tracheophyta</taxon>
        <taxon>Spermatophyta</taxon>
        <taxon>Magnoliopsida</taxon>
        <taxon>eudicotyledons</taxon>
        <taxon>Gunneridae</taxon>
        <taxon>Pentapetalae</taxon>
        <taxon>rosids</taxon>
        <taxon>fabids</taxon>
        <taxon>Malpighiales</taxon>
        <taxon>Linaceae</taxon>
        <taxon>Linum</taxon>
    </lineage>
</organism>
<gene>
    <name evidence="1" type="ORF">LITE_LOCUS21122</name>
</gene>
<dbReference type="GO" id="GO:0005975">
    <property type="term" value="P:carbohydrate metabolic process"/>
    <property type="evidence" value="ECO:0007669"/>
    <property type="project" value="InterPro"/>
</dbReference>
<evidence type="ECO:0000313" key="2">
    <source>
        <dbReference type="Proteomes" id="UP001154282"/>
    </source>
</evidence>